<evidence type="ECO:0000256" key="1">
    <source>
        <dbReference type="SAM" id="Phobius"/>
    </source>
</evidence>
<keyword evidence="1" id="KW-0472">Membrane</keyword>
<comment type="caution">
    <text evidence="3">The sequence shown here is derived from an EMBL/GenBank/DDBJ whole genome shotgun (WGS) entry which is preliminary data.</text>
</comment>
<dbReference type="Gene3D" id="3.30.565.40">
    <property type="entry name" value="Fervidobacterium nodosum Rt17-B1 like"/>
    <property type="match status" value="1"/>
</dbReference>
<dbReference type="AlphaFoldDB" id="A0A1F6EX50"/>
<protein>
    <recommendedName>
        <fullName evidence="2">DUF3298 domain-containing protein</fullName>
    </recommendedName>
</protein>
<feature type="transmembrane region" description="Helical" evidence="1">
    <location>
        <begin position="6"/>
        <end position="25"/>
    </location>
</feature>
<dbReference type="InterPro" id="IPR021729">
    <property type="entry name" value="DUF3298"/>
</dbReference>
<accession>A0A1F6EX50</accession>
<feature type="domain" description="DUF3298" evidence="2">
    <location>
        <begin position="164"/>
        <end position="243"/>
    </location>
</feature>
<proteinExistence type="predicted"/>
<dbReference type="Proteomes" id="UP000178811">
    <property type="component" value="Unassembled WGS sequence"/>
</dbReference>
<keyword evidence="1" id="KW-1133">Transmembrane helix</keyword>
<organism evidence="3 4">
    <name type="scientific">Candidatus Kaiserbacteria bacterium RIFCSPLOWO2_01_FULL_52_12b</name>
    <dbReference type="NCBI Taxonomy" id="1798509"/>
    <lineage>
        <taxon>Bacteria</taxon>
        <taxon>Candidatus Kaiseribacteriota</taxon>
    </lineage>
</organism>
<evidence type="ECO:0000313" key="4">
    <source>
        <dbReference type="Proteomes" id="UP000178811"/>
    </source>
</evidence>
<dbReference type="EMBL" id="MFLW01000021">
    <property type="protein sequence ID" value="OGG78163.1"/>
    <property type="molecule type" value="Genomic_DNA"/>
</dbReference>
<keyword evidence="1" id="KW-0812">Transmembrane</keyword>
<evidence type="ECO:0000259" key="2">
    <source>
        <dbReference type="Pfam" id="PF11738"/>
    </source>
</evidence>
<gene>
    <name evidence="3" type="ORF">A3A36_00660</name>
</gene>
<dbReference type="Gene3D" id="3.90.640.20">
    <property type="entry name" value="Heat-shock cognate protein, ATPase"/>
    <property type="match status" value="1"/>
</dbReference>
<dbReference type="InterPro" id="IPR037126">
    <property type="entry name" value="PdaC/RsiV-like_sf"/>
</dbReference>
<evidence type="ECO:0000313" key="3">
    <source>
        <dbReference type="EMBL" id="OGG78163.1"/>
    </source>
</evidence>
<dbReference type="Pfam" id="PF11738">
    <property type="entry name" value="DUF3298"/>
    <property type="match status" value="1"/>
</dbReference>
<name>A0A1F6EX50_9BACT</name>
<sequence length="254" mass="27880">MQKDTVIGIGVLVVILAVIVGYAALKPIPVTTPGTITATNVLPTGGYIEHAQYYDITADYATSTPLAEPANTVAVTLMQNFVSDTITQFKTDGNFDNLTAKDITVMGFDQGRKEMLRIMYLITAPARTVSYIFTTYADTLGAHGNMFFHTFTFDTKTGVLLSLADIFLPGTKYLDALSSISRAKFPAVIGEFADMNFIENGTTPDEKNFRNFFLVDRDLVILFDPYAVAPYAAGPQTLRIPLSELSVILKPEYR</sequence>
<reference evidence="3 4" key="1">
    <citation type="journal article" date="2016" name="Nat. Commun.">
        <title>Thousands of microbial genomes shed light on interconnected biogeochemical processes in an aquifer system.</title>
        <authorList>
            <person name="Anantharaman K."/>
            <person name="Brown C.T."/>
            <person name="Hug L.A."/>
            <person name="Sharon I."/>
            <person name="Castelle C.J."/>
            <person name="Probst A.J."/>
            <person name="Thomas B.C."/>
            <person name="Singh A."/>
            <person name="Wilkins M.J."/>
            <person name="Karaoz U."/>
            <person name="Brodie E.L."/>
            <person name="Williams K.H."/>
            <person name="Hubbard S.S."/>
            <person name="Banfield J.F."/>
        </authorList>
    </citation>
    <scope>NUCLEOTIDE SEQUENCE [LARGE SCALE GENOMIC DNA]</scope>
</reference>